<dbReference type="InterPro" id="IPR005814">
    <property type="entry name" value="Aminotrans_3"/>
</dbReference>
<evidence type="ECO:0000256" key="4">
    <source>
        <dbReference type="RuleBase" id="RU003560"/>
    </source>
</evidence>
<gene>
    <name evidence="6" type="ORF">ALC57_11054</name>
</gene>
<name>A0A151J3E0_9HYME</name>
<dbReference type="GO" id="GO:0004587">
    <property type="term" value="F:ornithine aminotransferase activity"/>
    <property type="evidence" value="ECO:0007669"/>
    <property type="project" value="UniProtKB-EC"/>
</dbReference>
<reference evidence="6 7" key="1">
    <citation type="submission" date="2015-09" db="EMBL/GenBank/DDBJ databases">
        <title>Trachymyrmex cornetzi WGS genome.</title>
        <authorList>
            <person name="Nygaard S."/>
            <person name="Hu H."/>
            <person name="Boomsma J."/>
            <person name="Zhang G."/>
        </authorList>
    </citation>
    <scope>NUCLEOTIDE SEQUENCE [LARGE SCALE GENOMIC DNA]</scope>
    <source>
        <strain evidence="6">Tcor2-1</strain>
        <tissue evidence="6">Whole body</tissue>
    </source>
</reference>
<dbReference type="SUPFAM" id="SSF53383">
    <property type="entry name" value="PLP-dependent transferases"/>
    <property type="match status" value="1"/>
</dbReference>
<dbReference type="GO" id="GO:0042802">
    <property type="term" value="F:identical protein binding"/>
    <property type="evidence" value="ECO:0007669"/>
    <property type="project" value="TreeGrafter"/>
</dbReference>
<keyword evidence="5 6" id="KW-0032">Aminotransferase</keyword>
<dbReference type="InterPro" id="IPR015422">
    <property type="entry name" value="PyrdxlP-dep_Trfase_small"/>
</dbReference>
<dbReference type="PANTHER" id="PTHR11986:SF18">
    <property type="entry name" value="ORNITHINE AMINOTRANSFERASE, MITOCHONDRIAL"/>
    <property type="match status" value="1"/>
</dbReference>
<dbReference type="GO" id="GO:0005737">
    <property type="term" value="C:cytoplasm"/>
    <property type="evidence" value="ECO:0007669"/>
    <property type="project" value="TreeGrafter"/>
</dbReference>
<evidence type="ECO:0000313" key="7">
    <source>
        <dbReference type="Proteomes" id="UP000078492"/>
    </source>
</evidence>
<dbReference type="InterPro" id="IPR050103">
    <property type="entry name" value="Class-III_PLP-dep_AT"/>
</dbReference>
<evidence type="ECO:0000313" key="6">
    <source>
        <dbReference type="EMBL" id="KYN16688.1"/>
    </source>
</evidence>
<protein>
    <recommendedName>
        <fullName evidence="5">Ornithine aminotransferase</fullName>
        <ecNumber evidence="5">2.6.1.13</ecNumber>
    </recommendedName>
</protein>
<evidence type="ECO:0000256" key="5">
    <source>
        <dbReference type="RuleBase" id="RU365036"/>
    </source>
</evidence>
<dbReference type="InterPro" id="IPR015421">
    <property type="entry name" value="PyrdxlP-dep_Trfase_major"/>
</dbReference>
<comment type="pathway">
    <text evidence="5">Amino-acid biosynthesis; L-proline biosynthesis; L-glutamate 5-semialdehyde from L-ornithine: step 1/1.</text>
</comment>
<dbReference type="Proteomes" id="UP000078492">
    <property type="component" value="Unassembled WGS sequence"/>
</dbReference>
<keyword evidence="7" id="KW-1185">Reference proteome</keyword>
<comment type="cofactor">
    <cofactor evidence="1 5">
        <name>pyridoxal 5'-phosphate</name>
        <dbReference type="ChEBI" id="CHEBI:597326"/>
    </cofactor>
</comment>
<proteinExistence type="inferred from homology"/>
<dbReference type="PROSITE" id="PS00600">
    <property type="entry name" value="AA_TRANSFER_CLASS_3"/>
    <property type="match status" value="1"/>
</dbReference>
<evidence type="ECO:0000256" key="1">
    <source>
        <dbReference type="ARBA" id="ARBA00001933"/>
    </source>
</evidence>
<comment type="similarity">
    <text evidence="2 4">Belongs to the class-III pyridoxal-phosphate-dependent aminotransferase family.</text>
</comment>
<dbReference type="EMBL" id="KQ980314">
    <property type="protein sequence ID" value="KYN16688.1"/>
    <property type="molecule type" value="Genomic_DNA"/>
</dbReference>
<evidence type="ECO:0000256" key="3">
    <source>
        <dbReference type="ARBA" id="ARBA00022898"/>
    </source>
</evidence>
<dbReference type="Gene3D" id="3.90.1150.10">
    <property type="entry name" value="Aspartate Aminotransferase, domain 1"/>
    <property type="match status" value="1"/>
</dbReference>
<sequence length="340" mass="38019">MLTVAYGESTLSKKMFLCKGQSVFMWDIEGKRYFVSAYSVVNQDHCHPRIYKTMINQAKTLILTSRAFYSDLLSEFEEYITKLFRYKVLISIPKSQTYILESGETACKLARKWEYSYKDISQNQAKIVFAEGNFSGRTMSAVSSSTDPSSYNQGPGPKDFFDSGSETVFGSDFGSVRVFGYNGLGPFMPGFEVISCDDLPALQQILVDPNVCAFMVEPIQGEAVVVPNHLRALFLKLSLYLEKNGYLRGIRELCTKHNVLWIADEVQTGLARTGKRIAVDHENVKPDILMLGKTLSGRFYLVSGILANDPIMLTIKLGEHGLIYGGNPLGYKIVPEALRV</sequence>
<accession>A0A151J3E0</accession>
<dbReference type="InterPro" id="IPR015424">
    <property type="entry name" value="PyrdxlP-dep_Trfase"/>
</dbReference>
<dbReference type="GO" id="GO:0010121">
    <property type="term" value="P:L-arginine catabolic process to proline via ornithine"/>
    <property type="evidence" value="ECO:0007669"/>
    <property type="project" value="TreeGrafter"/>
</dbReference>
<dbReference type="AlphaFoldDB" id="A0A151J3E0"/>
<dbReference type="GO" id="GO:0030170">
    <property type="term" value="F:pyridoxal phosphate binding"/>
    <property type="evidence" value="ECO:0007669"/>
    <property type="project" value="InterPro"/>
</dbReference>
<dbReference type="PANTHER" id="PTHR11986">
    <property type="entry name" value="AMINOTRANSFERASE CLASS III"/>
    <property type="match status" value="1"/>
</dbReference>
<dbReference type="GO" id="GO:0019544">
    <property type="term" value="P:L-arginine catabolic process to L-glutamate"/>
    <property type="evidence" value="ECO:0007669"/>
    <property type="project" value="TreeGrafter"/>
</dbReference>
<dbReference type="InterPro" id="IPR049704">
    <property type="entry name" value="Aminotrans_3_PPA_site"/>
</dbReference>
<evidence type="ECO:0000256" key="2">
    <source>
        <dbReference type="ARBA" id="ARBA00008954"/>
    </source>
</evidence>
<dbReference type="STRING" id="471704.A0A151J3E0"/>
<dbReference type="EC" id="2.6.1.13" evidence="5"/>
<keyword evidence="5 6" id="KW-0808">Transferase</keyword>
<organism evidence="6 7">
    <name type="scientific">Trachymyrmex cornetzi</name>
    <dbReference type="NCBI Taxonomy" id="471704"/>
    <lineage>
        <taxon>Eukaryota</taxon>
        <taxon>Metazoa</taxon>
        <taxon>Ecdysozoa</taxon>
        <taxon>Arthropoda</taxon>
        <taxon>Hexapoda</taxon>
        <taxon>Insecta</taxon>
        <taxon>Pterygota</taxon>
        <taxon>Neoptera</taxon>
        <taxon>Endopterygota</taxon>
        <taxon>Hymenoptera</taxon>
        <taxon>Apocrita</taxon>
        <taxon>Aculeata</taxon>
        <taxon>Formicoidea</taxon>
        <taxon>Formicidae</taxon>
        <taxon>Myrmicinae</taxon>
        <taxon>Trachymyrmex</taxon>
    </lineage>
</organism>
<dbReference type="Pfam" id="PF00202">
    <property type="entry name" value="Aminotran_3"/>
    <property type="match status" value="1"/>
</dbReference>
<comment type="catalytic activity">
    <reaction evidence="5">
        <text>a 2-oxocarboxylate + L-ornithine = L-glutamate 5-semialdehyde + an L-alpha-amino acid</text>
        <dbReference type="Rhea" id="RHEA:13877"/>
        <dbReference type="ChEBI" id="CHEBI:35179"/>
        <dbReference type="ChEBI" id="CHEBI:46911"/>
        <dbReference type="ChEBI" id="CHEBI:58066"/>
        <dbReference type="ChEBI" id="CHEBI:59869"/>
        <dbReference type="EC" id="2.6.1.13"/>
    </reaction>
</comment>
<keyword evidence="3 4" id="KW-0663">Pyridoxal phosphate</keyword>
<dbReference type="Gene3D" id="3.40.640.10">
    <property type="entry name" value="Type I PLP-dependent aspartate aminotransferase-like (Major domain)"/>
    <property type="match status" value="1"/>
</dbReference>